<gene>
    <name evidence="2" type="ORF">H9741_04275</name>
</gene>
<dbReference type="SUPFAM" id="SSF48452">
    <property type="entry name" value="TPR-like"/>
    <property type="match status" value="1"/>
</dbReference>
<dbReference type="InterPro" id="IPR029044">
    <property type="entry name" value="Nucleotide-diphossugar_trans"/>
</dbReference>
<dbReference type="Proteomes" id="UP000824204">
    <property type="component" value="Unassembled WGS sequence"/>
</dbReference>
<protein>
    <submittedName>
        <fullName evidence="2">Glycosyltransferase family 2 protein</fullName>
    </submittedName>
</protein>
<evidence type="ECO:0000313" key="3">
    <source>
        <dbReference type="Proteomes" id="UP000824204"/>
    </source>
</evidence>
<proteinExistence type="predicted"/>
<dbReference type="PANTHER" id="PTHR43630:SF2">
    <property type="entry name" value="GLYCOSYLTRANSFERASE"/>
    <property type="match status" value="1"/>
</dbReference>
<name>A0A9D1V7Q4_9FIRM</name>
<dbReference type="Pfam" id="PF00535">
    <property type="entry name" value="Glycos_transf_2"/>
    <property type="match status" value="1"/>
</dbReference>
<comment type="caution">
    <text evidence="2">The sequence shown here is derived from an EMBL/GenBank/DDBJ whole genome shotgun (WGS) entry which is preliminary data.</text>
</comment>
<dbReference type="EMBL" id="DXFX01000054">
    <property type="protein sequence ID" value="HIX07665.1"/>
    <property type="molecule type" value="Genomic_DNA"/>
</dbReference>
<dbReference type="AlphaFoldDB" id="A0A9D1V7Q4"/>
<organism evidence="2 3">
    <name type="scientific">Candidatus Borkfalkia faecipullorum</name>
    <dbReference type="NCBI Taxonomy" id="2838510"/>
    <lineage>
        <taxon>Bacteria</taxon>
        <taxon>Bacillati</taxon>
        <taxon>Bacillota</taxon>
        <taxon>Clostridia</taxon>
        <taxon>Christensenellales</taxon>
        <taxon>Christensenellaceae</taxon>
        <taxon>Candidatus Borkfalkia</taxon>
    </lineage>
</organism>
<dbReference type="Gene3D" id="1.25.40.10">
    <property type="entry name" value="Tetratricopeptide repeat domain"/>
    <property type="match status" value="1"/>
</dbReference>
<dbReference type="InterPro" id="IPR011990">
    <property type="entry name" value="TPR-like_helical_dom_sf"/>
</dbReference>
<sequence>MITLALCMIVRDEEKVIGRCLQSVKDVCDEIIVVDTGSRDKTREIAADCGAKVYSFPWNYDFSAARNYSFSLAASDYIMWLDADDVLADENREKLRNFKAAAGGGVDAYYLRYDAAFDEQGNTTFFFYRERILRRASRPLWQGAVHEAICVNGTRKYLDIAIKHLRGEKTRGRNLFIFAYNFAHGRMPDERQKYYFARELSDNGLYDTAASVFENFLQGKGCAADKTDACRALAFCYKQQGKRSQQLSALLRSVEFAPPRAELCCDTGAFFVEEERWDQAIFWYKLALLTEEKTGFVCPDCSGFLPCIWLCVCYDRLGDHKKAKEYNDRAGMYKPQDKSYLHNKKYFDDLYNKGEIE</sequence>
<evidence type="ECO:0000313" key="2">
    <source>
        <dbReference type="EMBL" id="HIX07665.1"/>
    </source>
</evidence>
<dbReference type="PANTHER" id="PTHR43630">
    <property type="entry name" value="POLY-BETA-1,6-N-ACETYL-D-GLUCOSAMINE SYNTHASE"/>
    <property type="match status" value="1"/>
</dbReference>
<feature type="domain" description="Glycosyltransferase 2-like" evidence="1">
    <location>
        <begin position="7"/>
        <end position="123"/>
    </location>
</feature>
<reference evidence="2" key="1">
    <citation type="journal article" date="2021" name="PeerJ">
        <title>Extensive microbial diversity within the chicken gut microbiome revealed by metagenomics and culture.</title>
        <authorList>
            <person name="Gilroy R."/>
            <person name="Ravi A."/>
            <person name="Getino M."/>
            <person name="Pursley I."/>
            <person name="Horton D.L."/>
            <person name="Alikhan N.F."/>
            <person name="Baker D."/>
            <person name="Gharbi K."/>
            <person name="Hall N."/>
            <person name="Watson M."/>
            <person name="Adriaenssens E.M."/>
            <person name="Foster-Nyarko E."/>
            <person name="Jarju S."/>
            <person name="Secka A."/>
            <person name="Antonio M."/>
            <person name="Oren A."/>
            <person name="Chaudhuri R.R."/>
            <person name="La Ragione R."/>
            <person name="Hildebrand F."/>
            <person name="Pallen M.J."/>
        </authorList>
    </citation>
    <scope>NUCLEOTIDE SEQUENCE</scope>
    <source>
        <strain evidence="2">811</strain>
    </source>
</reference>
<dbReference type="Gene3D" id="3.90.550.10">
    <property type="entry name" value="Spore Coat Polysaccharide Biosynthesis Protein SpsA, Chain A"/>
    <property type="match status" value="1"/>
</dbReference>
<reference evidence="2" key="2">
    <citation type="submission" date="2021-04" db="EMBL/GenBank/DDBJ databases">
        <authorList>
            <person name="Gilroy R."/>
        </authorList>
    </citation>
    <scope>NUCLEOTIDE SEQUENCE</scope>
    <source>
        <strain evidence="2">811</strain>
    </source>
</reference>
<dbReference type="SUPFAM" id="SSF53448">
    <property type="entry name" value="Nucleotide-diphospho-sugar transferases"/>
    <property type="match status" value="1"/>
</dbReference>
<dbReference type="InterPro" id="IPR001173">
    <property type="entry name" value="Glyco_trans_2-like"/>
</dbReference>
<dbReference type="CDD" id="cd02511">
    <property type="entry name" value="Beta4Glucosyltransferase"/>
    <property type="match status" value="1"/>
</dbReference>
<accession>A0A9D1V7Q4</accession>
<evidence type="ECO:0000259" key="1">
    <source>
        <dbReference type="Pfam" id="PF00535"/>
    </source>
</evidence>